<dbReference type="RefSeq" id="WP_052498528.1">
    <property type="nucleotide sequence ID" value="NZ_CP002581.1"/>
</dbReference>
<dbReference type="InterPro" id="IPR029787">
    <property type="entry name" value="Nucleotide_cyclase"/>
</dbReference>
<feature type="transmembrane region" description="Helical" evidence="1">
    <location>
        <begin position="26"/>
        <end position="45"/>
    </location>
</feature>
<dbReference type="Gene3D" id="3.30.450.20">
    <property type="entry name" value="PAS domain"/>
    <property type="match status" value="1"/>
</dbReference>
<dbReference type="Pfam" id="PF00563">
    <property type="entry name" value="EAL"/>
    <property type="match status" value="1"/>
</dbReference>
<reference evidence="4 5" key="2">
    <citation type="journal article" date="2016" name="Appl. Microbiol. Biotechnol.">
        <title>Mutations improving production and secretion of extracellular lipase by Burkholderia glumae PG1.</title>
        <authorList>
            <person name="Knapp A."/>
            <person name="Voget S."/>
            <person name="Gao R."/>
            <person name="Zaburannyi N."/>
            <person name="Krysciak D."/>
            <person name="Breuer M."/>
            <person name="Hauer B."/>
            <person name="Streit W.R."/>
            <person name="Muller R."/>
            <person name="Daniel R."/>
            <person name="Jaeger K.E."/>
        </authorList>
    </citation>
    <scope>NUCLEOTIDE SEQUENCE [LARGE SCALE GENOMIC DNA]</scope>
    <source>
        <strain evidence="4 5">PG1</strain>
    </source>
</reference>
<dbReference type="CDD" id="cd01948">
    <property type="entry name" value="EAL"/>
    <property type="match status" value="1"/>
</dbReference>
<dbReference type="PROSITE" id="PS50887">
    <property type="entry name" value="GGDEF"/>
    <property type="match status" value="1"/>
</dbReference>
<dbReference type="SUPFAM" id="SSF55785">
    <property type="entry name" value="PYP-like sensor domain (PAS domain)"/>
    <property type="match status" value="1"/>
</dbReference>
<organism evidence="4 5">
    <name type="scientific">Burkholderia plantarii</name>
    <dbReference type="NCBI Taxonomy" id="41899"/>
    <lineage>
        <taxon>Bacteria</taxon>
        <taxon>Pseudomonadati</taxon>
        <taxon>Pseudomonadota</taxon>
        <taxon>Betaproteobacteria</taxon>
        <taxon>Burkholderiales</taxon>
        <taxon>Burkholderiaceae</taxon>
        <taxon>Burkholderia</taxon>
    </lineage>
</organism>
<keyword evidence="1" id="KW-0812">Transmembrane</keyword>
<dbReference type="SUPFAM" id="SSF55073">
    <property type="entry name" value="Nucleotide cyclase"/>
    <property type="match status" value="1"/>
</dbReference>
<dbReference type="InterPro" id="IPR052155">
    <property type="entry name" value="Biofilm_reg_signaling"/>
</dbReference>
<name>A0A0B6SCB4_BURPL</name>
<dbReference type="PROSITE" id="PS50883">
    <property type="entry name" value="EAL"/>
    <property type="match status" value="1"/>
</dbReference>
<feature type="transmembrane region" description="Helical" evidence="1">
    <location>
        <begin position="226"/>
        <end position="244"/>
    </location>
</feature>
<proteinExistence type="predicted"/>
<dbReference type="InterPro" id="IPR035919">
    <property type="entry name" value="EAL_sf"/>
</dbReference>
<dbReference type="InterPro" id="IPR000160">
    <property type="entry name" value="GGDEF_dom"/>
</dbReference>
<feature type="transmembrane region" description="Helical" evidence="1">
    <location>
        <begin position="341"/>
        <end position="361"/>
    </location>
</feature>
<sequence length="1002" mass="109730">MRLSGWASGFRQLAGGRRFDRWFDVFSIHLVPALLVISTVLFLTISPSSDGIIDATPLGFRAWLDRGGEASPADALAAARDAPVTTRFGTRLSEQPVWMLLDPGAQPMASMAASASGIIPALHDPHDPHDYLAFPSRHARSLSCWNARTLAPLGNAERIATHGALRAAGTGFALRLDALAAPGAPDEPAPVLCRGLYGGPAYVTASRLSRAALVETRLQFERNASLISGGLLTLAVFIFVIALINREWTYIVFAVWLVGNQRLAANALGFDDVWLDHLLSPAWIDLIRQVTFAVYYVVTVSLFVRLFRRELAQLPLQWLLKAVQIGGGVLLPLAFVLPYRWFIPLLWTLAGAGMLVLLLLLGQMLWRARTRTMIWYAASLSVVLFAILSEVFSAALGTRLLFGGLNPVATSLASSMLAAFAIAEQLRADRRRRRKSESDLRNTYALTPIGLFTLDPGGRFTRANPALLSMLSLEHDAYRTRYWTEFFDAGAWGRLCELARQDGAGAIEINGSAAVGTAQRRYSVRAIFSEDAYEGSIEEVTERAEALERLHFLADHDSLTGALNRRGIERRLEALAGTRARWSVAYVDLEPFKVINDMFGHAAGDEVLCQLVARMTGCLARRGVIGRIGGDEFVCVFAEIDVDEAAALCAQLAETISAQPYQIGNRTVRVRASIGVVECLPTMSVHDMIAHADLACRESKRDGTGRMIVYRSDSRDFERRMRDIALIGTLSEDAIPEGLVLAMQPIVSVTHAGEALDFEVLLRLKREDGTILSAADFIDAVERLGTIGAIDLWVLSSVLDWVERNQARLAKTRFICVNLSGASLNDERIVAEMFRRLEAHASIAHLLCLEITETVALHDLKTSQHFVARAHDMGIRIALDDFGAGHTSFKYLKALSADALKIDGEFVRTMCEHPADIAIVESIVDLAKNLGMRTIAEWVEDTRTFEALRAIGVDYVQGYAVGRPVPPEQILAADSGLDFVPIDAIRHALAEPASANASRDDA</sequence>
<dbReference type="CDD" id="cd01949">
    <property type="entry name" value="GGDEF"/>
    <property type="match status" value="1"/>
</dbReference>
<dbReference type="PANTHER" id="PTHR44757">
    <property type="entry name" value="DIGUANYLATE CYCLASE DGCP"/>
    <property type="match status" value="1"/>
</dbReference>
<feature type="domain" description="GGDEF" evidence="3">
    <location>
        <begin position="580"/>
        <end position="712"/>
    </location>
</feature>
<dbReference type="SMART" id="SM00052">
    <property type="entry name" value="EAL"/>
    <property type="match status" value="1"/>
</dbReference>
<evidence type="ECO:0000259" key="3">
    <source>
        <dbReference type="PROSITE" id="PS50887"/>
    </source>
</evidence>
<dbReference type="PANTHER" id="PTHR44757:SF2">
    <property type="entry name" value="BIOFILM ARCHITECTURE MAINTENANCE PROTEIN MBAA"/>
    <property type="match status" value="1"/>
</dbReference>
<dbReference type="SUPFAM" id="SSF141868">
    <property type="entry name" value="EAL domain-like"/>
    <property type="match status" value="1"/>
</dbReference>
<feature type="transmembrane region" description="Helical" evidence="1">
    <location>
        <begin position="373"/>
        <end position="396"/>
    </location>
</feature>
<evidence type="ECO:0000256" key="1">
    <source>
        <dbReference type="SAM" id="Phobius"/>
    </source>
</evidence>
<feature type="transmembrane region" description="Helical" evidence="1">
    <location>
        <begin position="286"/>
        <end position="306"/>
    </location>
</feature>
<dbReference type="Proteomes" id="UP000031838">
    <property type="component" value="Chromosome 2"/>
</dbReference>
<dbReference type="SMART" id="SM00267">
    <property type="entry name" value="GGDEF"/>
    <property type="match status" value="1"/>
</dbReference>
<keyword evidence="1" id="KW-1133">Transmembrane helix</keyword>
<dbReference type="HOGENOM" id="CLU_000445_45_0_4"/>
<dbReference type="InterPro" id="IPR043128">
    <property type="entry name" value="Rev_trsase/Diguanyl_cyclase"/>
</dbReference>
<dbReference type="NCBIfam" id="TIGR00254">
    <property type="entry name" value="GGDEF"/>
    <property type="match status" value="1"/>
</dbReference>
<evidence type="ECO:0000259" key="2">
    <source>
        <dbReference type="PROSITE" id="PS50883"/>
    </source>
</evidence>
<keyword evidence="1" id="KW-0472">Membrane</keyword>
<dbReference type="InterPro" id="IPR035965">
    <property type="entry name" value="PAS-like_dom_sf"/>
</dbReference>
<feature type="domain" description="EAL" evidence="2">
    <location>
        <begin position="719"/>
        <end position="978"/>
    </location>
</feature>
<dbReference type="Gene3D" id="3.30.70.270">
    <property type="match status" value="1"/>
</dbReference>
<evidence type="ECO:0000313" key="4">
    <source>
        <dbReference type="EMBL" id="AJK50915.1"/>
    </source>
</evidence>
<dbReference type="Gene3D" id="3.20.20.450">
    <property type="entry name" value="EAL domain"/>
    <property type="match status" value="1"/>
</dbReference>
<dbReference type="InterPro" id="IPR001633">
    <property type="entry name" value="EAL_dom"/>
</dbReference>
<reference evidence="5" key="1">
    <citation type="submission" date="2011-03" db="EMBL/GenBank/DDBJ databases">
        <authorList>
            <person name="Voget S."/>
            <person name="Streit W.R."/>
            <person name="Jaeger K.E."/>
            <person name="Daniel R."/>
        </authorList>
    </citation>
    <scope>NUCLEOTIDE SEQUENCE [LARGE SCALE GENOMIC DNA]</scope>
    <source>
        <strain evidence="5">PG1</strain>
    </source>
</reference>
<dbReference type="EMBL" id="CP002581">
    <property type="protein sequence ID" value="AJK50915.1"/>
    <property type="molecule type" value="Genomic_DNA"/>
</dbReference>
<accession>A0A0B6SCB4</accession>
<dbReference type="Pfam" id="PF00990">
    <property type="entry name" value="GGDEF"/>
    <property type="match status" value="1"/>
</dbReference>
<gene>
    <name evidence="4" type="ORF">BGL_2c28610</name>
</gene>
<dbReference type="KEGG" id="bgp:BGL_2c28610"/>
<dbReference type="AlphaFoldDB" id="A0A0B6SCB4"/>
<protein>
    <submittedName>
        <fullName evidence="4">Putative diguanylate cyclase/phosphodiesterase with PAS sensor</fullName>
    </submittedName>
</protein>
<keyword evidence="5" id="KW-1185">Reference proteome</keyword>
<feature type="transmembrane region" description="Helical" evidence="1">
    <location>
        <begin position="318"/>
        <end position="335"/>
    </location>
</feature>
<evidence type="ECO:0000313" key="5">
    <source>
        <dbReference type="Proteomes" id="UP000031838"/>
    </source>
</evidence>